<proteinExistence type="predicted"/>
<gene>
    <name evidence="2" type="ORF">CCAM_LOCUS32303</name>
</gene>
<sequence length="220" mass="22213">MGTEAARIGKLGETLETELGHGGQDLVSRKNRVETRYGRPRTSGRPPVVSELCESSGNRVPLFGRLGGGGGCGESGGRDGPGTGGGDDGGLGLLEEPLDGLAVGLVAEFAGELEDPGGAEGGHADSPATAVDLLVPVFVGAPLDEMLLIGGGGGVPVLPFSRGIVVVGGSISSMGGRKDLKVFGVVCWVDSGHVCLFDYLEERILGEVVGTPKVGLHSID</sequence>
<evidence type="ECO:0000313" key="2">
    <source>
        <dbReference type="EMBL" id="VFQ90527.1"/>
    </source>
</evidence>
<reference evidence="2 3" key="1">
    <citation type="submission" date="2018-04" db="EMBL/GenBank/DDBJ databases">
        <authorList>
            <person name="Vogel A."/>
        </authorList>
    </citation>
    <scope>NUCLEOTIDE SEQUENCE [LARGE SCALE GENOMIC DNA]</scope>
</reference>
<evidence type="ECO:0000313" key="3">
    <source>
        <dbReference type="Proteomes" id="UP000595140"/>
    </source>
</evidence>
<feature type="region of interest" description="Disordered" evidence="1">
    <location>
        <begin position="64"/>
        <end position="91"/>
    </location>
</feature>
<evidence type="ECO:0000256" key="1">
    <source>
        <dbReference type="SAM" id="MobiDB-lite"/>
    </source>
</evidence>
<name>A0A484MPU9_9ASTE</name>
<protein>
    <submittedName>
        <fullName evidence="2">Uncharacterized protein</fullName>
    </submittedName>
</protein>
<accession>A0A484MPU9</accession>
<dbReference type="Proteomes" id="UP000595140">
    <property type="component" value="Unassembled WGS sequence"/>
</dbReference>
<organism evidence="2 3">
    <name type="scientific">Cuscuta campestris</name>
    <dbReference type="NCBI Taxonomy" id="132261"/>
    <lineage>
        <taxon>Eukaryota</taxon>
        <taxon>Viridiplantae</taxon>
        <taxon>Streptophyta</taxon>
        <taxon>Embryophyta</taxon>
        <taxon>Tracheophyta</taxon>
        <taxon>Spermatophyta</taxon>
        <taxon>Magnoliopsida</taxon>
        <taxon>eudicotyledons</taxon>
        <taxon>Gunneridae</taxon>
        <taxon>Pentapetalae</taxon>
        <taxon>asterids</taxon>
        <taxon>lamiids</taxon>
        <taxon>Solanales</taxon>
        <taxon>Convolvulaceae</taxon>
        <taxon>Cuscuteae</taxon>
        <taxon>Cuscuta</taxon>
        <taxon>Cuscuta subgen. Grammica</taxon>
        <taxon>Cuscuta sect. Cleistogrammica</taxon>
    </lineage>
</organism>
<dbReference type="AlphaFoldDB" id="A0A484MPU9"/>
<dbReference type="EMBL" id="OOIL02004148">
    <property type="protein sequence ID" value="VFQ90527.1"/>
    <property type="molecule type" value="Genomic_DNA"/>
</dbReference>
<keyword evidence="3" id="KW-1185">Reference proteome</keyword>
<feature type="compositionally biased region" description="Gly residues" evidence="1">
    <location>
        <begin position="65"/>
        <end position="91"/>
    </location>
</feature>
<feature type="region of interest" description="Disordered" evidence="1">
    <location>
        <begin position="30"/>
        <end position="52"/>
    </location>
</feature>